<keyword evidence="2" id="KW-1185">Reference proteome</keyword>
<dbReference type="SUPFAM" id="SSF52091">
    <property type="entry name" value="SpoIIaa-like"/>
    <property type="match status" value="1"/>
</dbReference>
<proteinExistence type="predicted"/>
<evidence type="ECO:0000313" key="1">
    <source>
        <dbReference type="EMBL" id="MBL0684959.1"/>
    </source>
</evidence>
<sequence length="130" mass="15183">MKTEDDKLIEVRNLTLGTYYFYEKYFIAEVNEGEVITLEKLDDLIPLILKHYADTKSFSYISNRINSHSIAPVDYLFCPLNTMKNFNGYGVVTYSKACEKSIVVEKHFARKPFYQFNDLKDAINWTKKSA</sequence>
<dbReference type="AlphaFoldDB" id="A0A936ZST9"/>
<evidence type="ECO:0000313" key="2">
    <source>
        <dbReference type="Proteomes" id="UP000651057"/>
    </source>
</evidence>
<dbReference type="Proteomes" id="UP000651057">
    <property type="component" value="Unassembled WGS sequence"/>
</dbReference>
<evidence type="ECO:0008006" key="3">
    <source>
        <dbReference type="Google" id="ProtNLM"/>
    </source>
</evidence>
<accession>A0A936ZST9</accession>
<comment type="caution">
    <text evidence="1">The sequence shown here is derived from an EMBL/GenBank/DDBJ whole genome shotgun (WGS) entry which is preliminary data.</text>
</comment>
<name>A0A936ZST9_9FLAO</name>
<dbReference type="RefSeq" id="WP_201922278.1">
    <property type="nucleotide sequence ID" value="NZ_BAABAX010000014.1"/>
</dbReference>
<dbReference type="EMBL" id="JAERQJ010000006">
    <property type="protein sequence ID" value="MBL0684959.1"/>
    <property type="molecule type" value="Genomic_DNA"/>
</dbReference>
<organism evidence="1 2">
    <name type="scientific">Aquimarina mytili</name>
    <dbReference type="NCBI Taxonomy" id="874423"/>
    <lineage>
        <taxon>Bacteria</taxon>
        <taxon>Pseudomonadati</taxon>
        <taxon>Bacteroidota</taxon>
        <taxon>Flavobacteriia</taxon>
        <taxon>Flavobacteriales</taxon>
        <taxon>Flavobacteriaceae</taxon>
        <taxon>Aquimarina</taxon>
    </lineage>
</organism>
<protein>
    <recommendedName>
        <fullName evidence="3">STAS/SEC14 domain-containing protein</fullName>
    </recommendedName>
</protein>
<dbReference type="InterPro" id="IPR036513">
    <property type="entry name" value="STAS_dom_sf"/>
</dbReference>
<gene>
    <name evidence="1" type="ORF">JJQ60_15625</name>
</gene>
<reference evidence="1" key="1">
    <citation type="submission" date="2021-01" db="EMBL/GenBank/DDBJ databases">
        <authorList>
            <person name="Zhong Y.L."/>
        </authorList>
    </citation>
    <scope>NUCLEOTIDE SEQUENCE</scope>
    <source>
        <strain evidence="1">KCTC 23302</strain>
    </source>
</reference>